<dbReference type="PANTHER" id="PTHR13976">
    <property type="entry name" value="HETEROGENEOUS NUCLEAR RIBONUCLEOPROTEIN-RELATED"/>
    <property type="match status" value="1"/>
</dbReference>
<evidence type="ECO:0000256" key="3">
    <source>
        <dbReference type="PROSITE-ProRule" id="PRU00176"/>
    </source>
</evidence>
<dbReference type="EMBL" id="CATNWA010011468">
    <property type="protein sequence ID" value="CAI9561781.1"/>
    <property type="molecule type" value="Genomic_DNA"/>
</dbReference>
<protein>
    <recommendedName>
        <fullName evidence="4">RRM domain-containing protein</fullName>
    </recommendedName>
</protein>
<dbReference type="SUPFAM" id="SSF54928">
    <property type="entry name" value="RNA-binding domain, RBD"/>
    <property type="match status" value="1"/>
</dbReference>
<keyword evidence="6" id="KW-1185">Reference proteome</keyword>
<dbReference type="InterPro" id="IPR050666">
    <property type="entry name" value="ESRP"/>
</dbReference>
<keyword evidence="1" id="KW-0677">Repeat</keyword>
<keyword evidence="2 3" id="KW-0694">RNA-binding</keyword>
<comment type="caution">
    <text evidence="5">The sequence shown here is derived from an EMBL/GenBank/DDBJ whole genome shotgun (WGS) entry which is preliminary data.</text>
</comment>
<dbReference type="Proteomes" id="UP001162483">
    <property type="component" value="Unassembled WGS sequence"/>
</dbReference>
<dbReference type="Gene3D" id="3.30.70.330">
    <property type="match status" value="2"/>
</dbReference>
<dbReference type="InterPro" id="IPR012677">
    <property type="entry name" value="Nucleotide-bd_a/b_plait_sf"/>
</dbReference>
<evidence type="ECO:0000256" key="1">
    <source>
        <dbReference type="ARBA" id="ARBA00022737"/>
    </source>
</evidence>
<dbReference type="SMART" id="SM00360">
    <property type="entry name" value="RRM"/>
    <property type="match status" value="2"/>
</dbReference>
<dbReference type="Pfam" id="PF00076">
    <property type="entry name" value="RRM_1"/>
    <property type="match status" value="1"/>
</dbReference>
<accession>A0ABN9CRM8</accession>
<reference evidence="5" key="1">
    <citation type="submission" date="2023-05" db="EMBL/GenBank/DDBJ databases">
        <authorList>
            <person name="Stuckert A."/>
        </authorList>
    </citation>
    <scope>NUCLEOTIDE SEQUENCE</scope>
</reference>
<organism evidence="5 6">
    <name type="scientific">Staurois parvus</name>
    <dbReference type="NCBI Taxonomy" id="386267"/>
    <lineage>
        <taxon>Eukaryota</taxon>
        <taxon>Metazoa</taxon>
        <taxon>Chordata</taxon>
        <taxon>Craniata</taxon>
        <taxon>Vertebrata</taxon>
        <taxon>Euteleostomi</taxon>
        <taxon>Amphibia</taxon>
        <taxon>Batrachia</taxon>
        <taxon>Anura</taxon>
        <taxon>Neobatrachia</taxon>
        <taxon>Ranoidea</taxon>
        <taxon>Ranidae</taxon>
        <taxon>Staurois</taxon>
    </lineage>
</organism>
<gene>
    <name evidence="5" type="ORF">SPARVUS_LOCUS5496799</name>
</gene>
<feature type="domain" description="RRM" evidence="4">
    <location>
        <begin position="247"/>
        <end position="325"/>
    </location>
</feature>
<name>A0ABN9CRM8_9NEOB</name>
<evidence type="ECO:0000256" key="2">
    <source>
        <dbReference type="ARBA" id="ARBA00022884"/>
    </source>
</evidence>
<dbReference type="InterPro" id="IPR000504">
    <property type="entry name" value="RRM_dom"/>
</dbReference>
<evidence type="ECO:0000313" key="5">
    <source>
        <dbReference type="EMBL" id="CAI9561781.1"/>
    </source>
</evidence>
<sequence length="325" mass="37267">MVRSERQYEKCLAMNKSNLTGRQIIINPIPRKEMLDMIESYESRSPPKVENFSADYQSRDQSPVKRCVYLRNFPFDVTKAEVLRFLAGFPVHEDDVFLLFDSNGVGLGEALVTFSTEQQAFLAESLNRQRFLDTEVLLRRISDEQMKEFGVVIDKPVENVLVQSPMYRDEYSLREPVERTYALHDDLACARGDFRRSPERFQGSNPLDFIGRDQLARKFDRGGQGDIDYYHSLPIHGQDFEGKPAGGLVRLKNLPYKVTREEILDFFYGYDVAHNSVKIKYKENGMASGLATVYFNSYDEALAAVNELNDRPIGARKIGLSLTRS</sequence>
<evidence type="ECO:0000259" key="4">
    <source>
        <dbReference type="PROSITE" id="PS50102"/>
    </source>
</evidence>
<dbReference type="PROSITE" id="PS50102">
    <property type="entry name" value="RRM"/>
    <property type="match status" value="1"/>
</dbReference>
<proteinExistence type="predicted"/>
<evidence type="ECO:0000313" key="6">
    <source>
        <dbReference type="Proteomes" id="UP001162483"/>
    </source>
</evidence>
<dbReference type="InterPro" id="IPR035979">
    <property type="entry name" value="RBD_domain_sf"/>
</dbReference>